<dbReference type="AlphaFoldDB" id="A0AAJ6XY14"/>
<keyword evidence="2" id="KW-1185">Reference proteome</keyword>
<name>A0AAJ6XY14_POPEU</name>
<dbReference type="Proteomes" id="UP000694918">
    <property type="component" value="Unplaced"/>
</dbReference>
<sequence>MASRRLKRIERSKKKEGTLNQPPQMTTMKPVTDGAYGVGIPPASETQSADGPAEKPGFQPKHQSPPSTGYR</sequence>
<dbReference type="KEGG" id="peu:105132964"/>
<evidence type="ECO:0000313" key="3">
    <source>
        <dbReference type="RefSeq" id="XP_011035019.1"/>
    </source>
</evidence>
<protein>
    <submittedName>
        <fullName evidence="3">Uncharacterized protein LOC105132964</fullName>
    </submittedName>
</protein>
<feature type="region of interest" description="Disordered" evidence="1">
    <location>
        <begin position="1"/>
        <end position="71"/>
    </location>
</feature>
<organism evidence="2 3">
    <name type="scientific">Populus euphratica</name>
    <name type="common">Euphrates poplar</name>
    <dbReference type="NCBI Taxonomy" id="75702"/>
    <lineage>
        <taxon>Eukaryota</taxon>
        <taxon>Viridiplantae</taxon>
        <taxon>Streptophyta</taxon>
        <taxon>Embryophyta</taxon>
        <taxon>Tracheophyta</taxon>
        <taxon>Spermatophyta</taxon>
        <taxon>Magnoliopsida</taxon>
        <taxon>eudicotyledons</taxon>
        <taxon>Gunneridae</taxon>
        <taxon>Pentapetalae</taxon>
        <taxon>rosids</taxon>
        <taxon>fabids</taxon>
        <taxon>Malpighiales</taxon>
        <taxon>Salicaceae</taxon>
        <taxon>Saliceae</taxon>
        <taxon>Populus</taxon>
    </lineage>
</organism>
<feature type="compositionally biased region" description="Polar residues" evidence="1">
    <location>
        <begin position="18"/>
        <end position="29"/>
    </location>
</feature>
<evidence type="ECO:0000256" key="1">
    <source>
        <dbReference type="SAM" id="MobiDB-lite"/>
    </source>
</evidence>
<feature type="compositionally biased region" description="Polar residues" evidence="1">
    <location>
        <begin position="61"/>
        <end position="71"/>
    </location>
</feature>
<reference evidence="3" key="1">
    <citation type="submission" date="2025-08" db="UniProtKB">
        <authorList>
            <consortium name="RefSeq"/>
        </authorList>
    </citation>
    <scope>IDENTIFICATION</scope>
</reference>
<evidence type="ECO:0000313" key="2">
    <source>
        <dbReference type="Proteomes" id="UP000694918"/>
    </source>
</evidence>
<dbReference type="RefSeq" id="XP_011035019.1">
    <property type="nucleotide sequence ID" value="XM_011036717.1"/>
</dbReference>
<accession>A0AAJ6XY14</accession>
<feature type="compositionally biased region" description="Basic residues" evidence="1">
    <location>
        <begin position="1"/>
        <end position="14"/>
    </location>
</feature>
<dbReference type="GeneID" id="105132964"/>
<gene>
    <name evidence="3" type="primary">LOC105132964</name>
</gene>
<proteinExistence type="predicted"/>